<sequence>MTIPKIFVSSELAATFVCEACGNCSTRDVSKFIRHKAKVQLKYKCKCGHIFSVILERRRGIRKEVNFKGVLTQNRKQFPGVITDLSHNGIQFKTLEKALIKEESMAEVKFTLDNPNRSEVRKRIRIRKAFSEYSLGCEFEDTDHFDDLGKYFLFYFSQKK</sequence>
<dbReference type="eggNOG" id="ENOG5032TRQ">
    <property type="taxonomic scope" value="Bacteria"/>
</dbReference>
<dbReference type="STRING" id="879212.DespoDRAFT_02364"/>
<evidence type="ECO:0000313" key="2">
    <source>
        <dbReference type="EMBL" id="EIM64228.1"/>
    </source>
</evidence>
<evidence type="ECO:0000313" key="3">
    <source>
        <dbReference type="Proteomes" id="UP000005778"/>
    </source>
</evidence>
<protein>
    <submittedName>
        <fullName evidence="2">PilZ domain-containing protein</fullName>
    </submittedName>
</protein>
<organism evidence="2 3">
    <name type="scientific">Desulfobacter postgatei 2ac9</name>
    <dbReference type="NCBI Taxonomy" id="879212"/>
    <lineage>
        <taxon>Bacteria</taxon>
        <taxon>Pseudomonadati</taxon>
        <taxon>Thermodesulfobacteriota</taxon>
        <taxon>Desulfobacteria</taxon>
        <taxon>Desulfobacterales</taxon>
        <taxon>Desulfobacteraceae</taxon>
        <taxon>Desulfobacter</taxon>
    </lineage>
</organism>
<keyword evidence="3" id="KW-1185">Reference proteome</keyword>
<dbReference type="Proteomes" id="UP000005778">
    <property type="component" value="Chromosome"/>
</dbReference>
<dbReference type="Pfam" id="PF07238">
    <property type="entry name" value="PilZ"/>
    <property type="match status" value="1"/>
</dbReference>
<dbReference type="SUPFAM" id="SSF141371">
    <property type="entry name" value="PilZ domain-like"/>
    <property type="match status" value="1"/>
</dbReference>
<dbReference type="OrthoDB" id="5511523at2"/>
<dbReference type="InterPro" id="IPR009875">
    <property type="entry name" value="PilZ_domain"/>
</dbReference>
<gene>
    <name evidence="2" type="ORF">DespoDRAFT_02364</name>
</gene>
<feature type="domain" description="PilZ" evidence="1">
    <location>
        <begin position="56"/>
        <end position="143"/>
    </location>
</feature>
<dbReference type="Gene3D" id="2.40.10.220">
    <property type="entry name" value="predicted glycosyltransferase like domains"/>
    <property type="match status" value="1"/>
</dbReference>
<dbReference type="AlphaFoldDB" id="I5B415"/>
<name>I5B415_9BACT</name>
<reference evidence="2 3" key="1">
    <citation type="submission" date="2011-09" db="EMBL/GenBank/DDBJ databases">
        <authorList>
            <consortium name="US DOE Joint Genome Institute (JGI-PGF)"/>
            <person name="Lucas S."/>
            <person name="Han J."/>
            <person name="Lapidus A."/>
            <person name="Cheng J.-F."/>
            <person name="Goodwin L."/>
            <person name="Pitluck S."/>
            <person name="Peters L."/>
            <person name="Land M.L."/>
            <person name="Hauser L."/>
            <person name="Orellana R."/>
            <person name="Lovley D."/>
            <person name="Woyke T.J."/>
        </authorList>
    </citation>
    <scope>NUCLEOTIDE SEQUENCE [LARGE SCALE GENOMIC DNA]</scope>
    <source>
        <strain evidence="2 3">2ac9</strain>
    </source>
</reference>
<accession>I5B415</accession>
<dbReference type="RefSeq" id="WP_004073700.1">
    <property type="nucleotide sequence ID" value="NZ_CM001488.1"/>
</dbReference>
<dbReference type="HOGENOM" id="CLU_136655_0_0_7"/>
<reference evidence="2 3" key="2">
    <citation type="submission" date="2012-02" db="EMBL/GenBank/DDBJ databases">
        <title>Improved High-Quality Draft sequence of Desulfobacter postgatei 2ac9.</title>
        <authorList>
            <consortium name="US DOE Joint Genome Institute"/>
            <person name="Lucas S."/>
            <person name="Han J."/>
            <person name="Lapidus A."/>
            <person name="Cheng J.-F."/>
            <person name="Goodwin L."/>
            <person name="Pitluck S."/>
            <person name="Peters L."/>
            <person name="Ovchinnikova G."/>
            <person name="Held B."/>
            <person name="Detter J.C."/>
            <person name="Han C."/>
            <person name="Tapia R."/>
            <person name="Land M."/>
            <person name="Hauser L."/>
            <person name="Kyrpides N."/>
            <person name="Ivanova N."/>
            <person name="Pagani I."/>
            <person name="Orellana R."/>
            <person name="Lovley D."/>
            <person name="Woyke T."/>
        </authorList>
    </citation>
    <scope>NUCLEOTIDE SEQUENCE [LARGE SCALE GENOMIC DNA]</scope>
    <source>
        <strain evidence="2 3">2ac9</strain>
    </source>
</reference>
<proteinExistence type="predicted"/>
<evidence type="ECO:0000259" key="1">
    <source>
        <dbReference type="Pfam" id="PF07238"/>
    </source>
</evidence>
<dbReference type="GO" id="GO:0035438">
    <property type="term" value="F:cyclic-di-GMP binding"/>
    <property type="evidence" value="ECO:0007669"/>
    <property type="project" value="InterPro"/>
</dbReference>
<dbReference type="EMBL" id="CM001488">
    <property type="protein sequence ID" value="EIM64228.1"/>
    <property type="molecule type" value="Genomic_DNA"/>
</dbReference>